<evidence type="ECO:0000313" key="7">
    <source>
        <dbReference type="Proteomes" id="UP000092716"/>
    </source>
</evidence>
<feature type="region of interest" description="Disordered" evidence="1">
    <location>
        <begin position="259"/>
        <end position="314"/>
    </location>
</feature>
<dbReference type="Pfam" id="PF12879">
    <property type="entry name" value="SICA_C"/>
    <property type="match status" value="1"/>
</dbReference>
<name>A0A1B1E642_9APIC</name>
<dbReference type="InterPro" id="IPR024288">
    <property type="entry name" value="SICA_C"/>
</dbReference>
<dbReference type="InterPro" id="IPR024290">
    <property type="entry name" value="SICA_extracell_a"/>
</dbReference>
<keyword evidence="7" id="KW-1185">Reference proteome</keyword>
<reference evidence="7" key="1">
    <citation type="submission" date="2016-06" db="EMBL/GenBank/DDBJ databases">
        <title>First high quality genome sequence of Plasmodium coatneyi using continuous long reads from single molecule, real-time sequencing.</title>
        <authorList>
            <person name="Chien J.-T."/>
            <person name="Pakala S.B."/>
            <person name="Geraldo J.A."/>
            <person name="Lapp S.A."/>
            <person name="Barnwell J.W."/>
            <person name="Kissinger J.C."/>
            <person name="Galinski M.R."/>
            <person name="Humphrey J.C."/>
        </authorList>
    </citation>
    <scope>NUCLEOTIDE SEQUENCE [LARGE SCALE GENOMIC DNA]</scope>
    <source>
        <strain evidence="7">Hackeri</strain>
    </source>
</reference>
<dbReference type="VEuPathDB" id="PlasmoDB:PCOAH_00047900"/>
<dbReference type="GeneID" id="30911521"/>
<dbReference type="OrthoDB" id="5981048at2759"/>
<feature type="region of interest" description="Disordered" evidence="1">
    <location>
        <begin position="483"/>
        <end position="536"/>
    </location>
</feature>
<evidence type="ECO:0000256" key="3">
    <source>
        <dbReference type="SAM" id="SignalP"/>
    </source>
</evidence>
<dbReference type="EMBL" id="CP016251">
    <property type="protein sequence ID" value="ANQ10502.1"/>
    <property type="molecule type" value="Genomic_DNA"/>
</dbReference>
<keyword evidence="2" id="KW-1133">Transmembrane helix</keyword>
<dbReference type="RefSeq" id="XP_019917197.1">
    <property type="nucleotide sequence ID" value="XM_020061573.1"/>
</dbReference>
<evidence type="ECO:0000313" key="6">
    <source>
        <dbReference type="EMBL" id="ANQ10502.1"/>
    </source>
</evidence>
<accession>A0A1B1E642</accession>
<keyword evidence="3" id="KW-0732">Signal</keyword>
<feature type="region of interest" description="Disordered" evidence="1">
    <location>
        <begin position="708"/>
        <end position="750"/>
    </location>
</feature>
<dbReference type="Pfam" id="PF12887">
    <property type="entry name" value="SICA_alpha"/>
    <property type="match status" value="1"/>
</dbReference>
<dbReference type="KEGG" id="pcot:PCOAH_00047900"/>
<feature type="signal peptide" evidence="3">
    <location>
        <begin position="1"/>
        <end position="21"/>
    </location>
</feature>
<organism evidence="6 7">
    <name type="scientific">Plasmodium coatneyi</name>
    <dbReference type="NCBI Taxonomy" id="208452"/>
    <lineage>
        <taxon>Eukaryota</taxon>
        <taxon>Sar</taxon>
        <taxon>Alveolata</taxon>
        <taxon>Apicomplexa</taxon>
        <taxon>Aconoidasida</taxon>
        <taxon>Haemosporida</taxon>
        <taxon>Plasmodiidae</taxon>
        <taxon>Plasmodium</taxon>
    </lineage>
</organism>
<feature type="compositionally biased region" description="Basic and acidic residues" evidence="1">
    <location>
        <begin position="259"/>
        <end position="268"/>
    </location>
</feature>
<keyword evidence="2" id="KW-0812">Transmembrane</keyword>
<proteinExistence type="predicted"/>
<feature type="compositionally biased region" description="Gly residues" evidence="1">
    <location>
        <begin position="496"/>
        <end position="505"/>
    </location>
</feature>
<evidence type="ECO:0000256" key="1">
    <source>
        <dbReference type="SAM" id="MobiDB-lite"/>
    </source>
</evidence>
<gene>
    <name evidence="6" type="ORF">PCOAH_00047900</name>
</gene>
<feature type="domain" description="Schizont-infected cell agglutination C-terminal" evidence="4">
    <location>
        <begin position="582"/>
        <end position="737"/>
    </location>
</feature>
<evidence type="ECO:0000259" key="5">
    <source>
        <dbReference type="Pfam" id="PF12887"/>
    </source>
</evidence>
<keyword evidence="2" id="KW-0472">Membrane</keyword>
<feature type="domain" description="Schizont-infected cell agglutination extracellular alpha" evidence="5">
    <location>
        <begin position="25"/>
        <end position="167"/>
    </location>
</feature>
<feature type="transmembrane region" description="Helical" evidence="2">
    <location>
        <begin position="563"/>
        <end position="584"/>
    </location>
</feature>
<feature type="compositionally biased region" description="Polar residues" evidence="1">
    <location>
        <begin position="272"/>
        <end position="284"/>
    </location>
</feature>
<evidence type="ECO:0000256" key="2">
    <source>
        <dbReference type="SAM" id="Phobius"/>
    </source>
</evidence>
<feature type="compositionally biased region" description="Pro residues" evidence="1">
    <location>
        <begin position="515"/>
        <end position="531"/>
    </location>
</feature>
<sequence length="750" mass="85901">MCMNNYFLFCLFLFLLQGGIWEFIEEIFNGLINTLDQEEEMVKLWCKEDHGKEETDQFSTEKKEFCKAVIKIYMWMNGLNQNLRRVRDPKNMSDIELYLRCVIGNVSLVHLYKGHCLFEEFNEYISKSLGGYQENIGDINNSRVCENIEFSKVKLGGKLIGGIIEGWIDNLEKKGEKIRGYEWIMRNKECRTNNNDWRKVERGKNENKNDILKWFEGKDIEELQEVIKGKNYLSKEEAEDVVKGMKEKEILKEEKVKEELEKRVDQKIKGRNGSSPQPQATTSKPGPPEPTRAPHGPGIADKSNPKSGMSEDEKAFIEKLSEEKVEDSDISTFASTCEEERTGMSGLEAGATEKDKSFCRIMLRNFLMASPKDNIDMIIKGKGYLENIDPPVRCQILNLWMRHYKEEKKCDPEKMYEYIKKSIDATVGEVKWMNGSYQKCEYKVGNDSHVSTVDTYSASKEEQWEKHIREGIAKIGLGENCGETIHGSGKDQTTQGTGGGLGGSGSSSHAAGEAPPKPDSLPARHPPPPPPRRPETEVLAAAKARKTLPKVKEVNFMHSSLPYLPIIPVSIATFVTSYLLWKYFGMLGTRRKRYRRAYQVRGPSLKQQIVDHVNNQPDGPHEYILVKERKPRSTPIKRRKKRGADRRAGRPVRRPAGVRRRMIIDIHLEVLDECQKGDAKLVQEDFFEILVREFMECKFMKEENVPKEEVSKEQLPMVDVPKGEVHKEQVPSSDSGFREEGFVPEEQVPC</sequence>
<dbReference type="AlphaFoldDB" id="A0A1B1E642"/>
<protein>
    <submittedName>
        <fullName evidence="6">SICA antigen</fullName>
    </submittedName>
</protein>
<feature type="chain" id="PRO_5008521629" evidence="3">
    <location>
        <begin position="22"/>
        <end position="750"/>
    </location>
</feature>
<evidence type="ECO:0000259" key="4">
    <source>
        <dbReference type="Pfam" id="PF12879"/>
    </source>
</evidence>
<feature type="region of interest" description="Disordered" evidence="1">
    <location>
        <begin position="630"/>
        <end position="653"/>
    </location>
</feature>
<dbReference type="Proteomes" id="UP000092716">
    <property type="component" value="Chromosome 13"/>
</dbReference>